<reference evidence="1 2" key="1">
    <citation type="journal article" date="2009" name="PLoS ONE">
        <title>Methylobacterium genome sequences: a reference blueprint to investigate microbial metabolism of C1 compounds from natural and industrial sources.</title>
        <authorList>
            <person name="Vuilleumier S."/>
            <person name="Chistoserdova L."/>
            <person name="Lee M.-C."/>
            <person name="Bringel F."/>
            <person name="Lajus A."/>
            <person name="Zhou Y."/>
            <person name="Gourion B."/>
            <person name="Barbe V."/>
            <person name="Chang J."/>
            <person name="Cruveiller S."/>
            <person name="Dossat C."/>
            <person name="Gillett W."/>
            <person name="Gruffaz C."/>
            <person name="Haugen E."/>
            <person name="Hourcade E."/>
            <person name="Levy R."/>
            <person name="Mangenot S."/>
            <person name="Muller E."/>
            <person name="Nadalig T."/>
            <person name="Pagni M."/>
            <person name="Penny C."/>
            <person name="Peyraud R."/>
            <person name="Robinson D.G."/>
            <person name="Roche D."/>
            <person name="Rouy Z."/>
            <person name="Saenampechek C."/>
            <person name="Salvignol G."/>
            <person name="Vallenet D."/>
            <person name="Wu Z."/>
            <person name="Marx C.J."/>
            <person name="Vorholt J.A."/>
            <person name="Olson M.V."/>
            <person name="Kaul R."/>
            <person name="Weissenbach J."/>
            <person name="Medigue C."/>
            <person name="Lidstrom M.E."/>
        </authorList>
    </citation>
    <scope>NUCLEOTIDE SEQUENCE [LARGE SCALE GENOMIC DNA]</scope>
    <source>
        <strain evidence="2">ATCC 14718 / DSM 1338 / JCM 2805 / NCIMB 9133 / AM1</strain>
    </source>
</reference>
<dbReference type="EMBL" id="CP001511">
    <property type="protein sequence ID" value="ACS43754.1"/>
    <property type="molecule type" value="Genomic_DNA"/>
</dbReference>
<sequence length="197" mass="21934">MRRGSLASPLRQEGVVHHTYLTRRQLLQAFESWGVAPSIPKAGSPVRVPFEDGSAMTVSATELKGTEGEKLFDLDYEPNPELVRRAEVYARWRAPFEGVARCVADLPWGQEPGMAFRHAQADLAQAVVFVPDSTRQRFEHGMLGSGRSVHWDRLRDIAPADAEDVELVKRFLAGEIVLAPFSEWTPPAPEPASSYRP</sequence>
<evidence type="ECO:0000313" key="2">
    <source>
        <dbReference type="Proteomes" id="UP000009081"/>
    </source>
</evidence>
<dbReference type="HOGENOM" id="CLU_1382703_0_0_5"/>
<gene>
    <name evidence="1" type="ordered locus">MexAM1_META2p0960</name>
</gene>
<keyword evidence="2" id="KW-1185">Reference proteome</keyword>
<organism evidence="1 2">
    <name type="scientific">Methylorubrum extorquens (strain ATCC 14718 / DSM 1338 / JCM 2805 / NCIMB 9133 / AM1)</name>
    <name type="common">Methylobacterium extorquens</name>
    <dbReference type="NCBI Taxonomy" id="272630"/>
    <lineage>
        <taxon>Bacteria</taxon>
        <taxon>Pseudomonadati</taxon>
        <taxon>Pseudomonadota</taxon>
        <taxon>Alphaproteobacteria</taxon>
        <taxon>Hyphomicrobiales</taxon>
        <taxon>Methylobacteriaceae</taxon>
        <taxon>Methylorubrum</taxon>
    </lineage>
</organism>
<proteinExistence type="predicted"/>
<protein>
    <submittedName>
        <fullName evidence="1">Uncharacterized protein</fullName>
    </submittedName>
</protein>
<geneLocation type="plasmid" evidence="1 2">
    <name>megaplasmid</name>
</geneLocation>
<dbReference type="KEGG" id="mea:Mex_2p0960"/>
<accession>C5B5M2</accession>
<dbReference type="Proteomes" id="UP000009081">
    <property type="component" value="Plasmid megaplasmid"/>
</dbReference>
<keyword evidence="1" id="KW-0614">Plasmid</keyword>
<dbReference type="AlphaFoldDB" id="C5B5M2"/>
<name>C5B5M2_METEA</name>
<evidence type="ECO:0000313" key="1">
    <source>
        <dbReference type="EMBL" id="ACS43754.1"/>
    </source>
</evidence>